<evidence type="ECO:0000313" key="3">
    <source>
        <dbReference type="EMBL" id="CAF3590876.1"/>
    </source>
</evidence>
<evidence type="ECO:0000313" key="2">
    <source>
        <dbReference type="EMBL" id="CAF3370549.1"/>
    </source>
</evidence>
<dbReference type="EMBL" id="CAJOBR010002606">
    <property type="protein sequence ID" value="CAF4692894.1"/>
    <property type="molecule type" value="Genomic_DNA"/>
</dbReference>
<dbReference type="EMBL" id="CAJNYT010003694">
    <property type="protein sequence ID" value="CAF3590876.1"/>
    <property type="molecule type" value="Genomic_DNA"/>
</dbReference>
<gene>
    <name evidence="3" type="ORF">GRG538_LOCUS22192</name>
    <name evidence="4" type="ORF">HFQ381_LOCUS10464</name>
    <name evidence="2" type="ORF">LUA448_LOCUS14802</name>
    <name evidence="5" type="ORF">QYT958_LOCUS17311</name>
</gene>
<dbReference type="AlphaFoldDB" id="A0A820EML8"/>
<keyword evidence="1" id="KW-0732">Signal</keyword>
<dbReference type="Proteomes" id="UP000663851">
    <property type="component" value="Unassembled WGS sequence"/>
</dbReference>
<comment type="caution">
    <text evidence="4">The sequence shown here is derived from an EMBL/GenBank/DDBJ whole genome shotgun (WGS) entry which is preliminary data.</text>
</comment>
<proteinExistence type="predicted"/>
<evidence type="ECO:0000256" key="1">
    <source>
        <dbReference type="SAM" id="SignalP"/>
    </source>
</evidence>
<organism evidence="4 6">
    <name type="scientific">Rotaria socialis</name>
    <dbReference type="NCBI Taxonomy" id="392032"/>
    <lineage>
        <taxon>Eukaryota</taxon>
        <taxon>Metazoa</taxon>
        <taxon>Spiralia</taxon>
        <taxon>Gnathifera</taxon>
        <taxon>Rotifera</taxon>
        <taxon>Eurotatoria</taxon>
        <taxon>Bdelloidea</taxon>
        <taxon>Philodinida</taxon>
        <taxon>Philodinidae</taxon>
        <taxon>Rotaria</taxon>
    </lineage>
</organism>
<dbReference type="EMBL" id="CAJNYD010001861">
    <property type="protein sequence ID" value="CAF3370549.1"/>
    <property type="molecule type" value="Genomic_DNA"/>
</dbReference>
<evidence type="ECO:0000313" key="6">
    <source>
        <dbReference type="Proteomes" id="UP000663851"/>
    </source>
</evidence>
<sequence length="129" mass="13968">MHLTGVFILVLLAVGTVSPLINGIPWAILKISVCNYFAQYPDRAARALTNVNQALHKFDNTPRAFNNTLAYVNAPGNWQRLIGGTTQCSGFIDGLGEALKADFQNQPSTGKPIAGQIIGEFKQLFAGMF</sequence>
<dbReference type="Proteomes" id="UP000663872">
    <property type="component" value="Unassembled WGS sequence"/>
</dbReference>
<dbReference type="EMBL" id="CAJOBO010000578">
    <property type="protein sequence ID" value="CAF4251207.1"/>
    <property type="molecule type" value="Genomic_DNA"/>
</dbReference>
<protein>
    <submittedName>
        <fullName evidence="4">Uncharacterized protein</fullName>
    </submittedName>
</protein>
<reference evidence="4" key="1">
    <citation type="submission" date="2021-02" db="EMBL/GenBank/DDBJ databases">
        <authorList>
            <person name="Nowell W R."/>
        </authorList>
    </citation>
    <scope>NUCLEOTIDE SEQUENCE</scope>
</reference>
<name>A0A820EML8_9BILA</name>
<evidence type="ECO:0000313" key="4">
    <source>
        <dbReference type="EMBL" id="CAF4251207.1"/>
    </source>
</evidence>
<feature type="chain" id="PRO_5036236703" evidence="1">
    <location>
        <begin position="24"/>
        <end position="129"/>
    </location>
</feature>
<accession>A0A820EML8</accession>
<dbReference type="Proteomes" id="UP000663848">
    <property type="component" value="Unassembled WGS sequence"/>
</dbReference>
<feature type="signal peptide" evidence="1">
    <location>
        <begin position="1"/>
        <end position="23"/>
    </location>
</feature>
<evidence type="ECO:0000313" key="5">
    <source>
        <dbReference type="EMBL" id="CAF4692894.1"/>
    </source>
</evidence>
<dbReference type="Proteomes" id="UP000663833">
    <property type="component" value="Unassembled WGS sequence"/>
</dbReference>